<protein>
    <submittedName>
        <fullName evidence="2">Uncharacterized protein</fullName>
    </submittedName>
</protein>
<accession>A0A426XRH2</accession>
<organism evidence="2 3">
    <name type="scientific">Ensete ventricosum</name>
    <name type="common">Abyssinian banana</name>
    <name type="synonym">Musa ensete</name>
    <dbReference type="NCBI Taxonomy" id="4639"/>
    <lineage>
        <taxon>Eukaryota</taxon>
        <taxon>Viridiplantae</taxon>
        <taxon>Streptophyta</taxon>
        <taxon>Embryophyta</taxon>
        <taxon>Tracheophyta</taxon>
        <taxon>Spermatophyta</taxon>
        <taxon>Magnoliopsida</taxon>
        <taxon>Liliopsida</taxon>
        <taxon>Zingiberales</taxon>
        <taxon>Musaceae</taxon>
        <taxon>Ensete</taxon>
    </lineage>
</organism>
<feature type="region of interest" description="Disordered" evidence="1">
    <location>
        <begin position="82"/>
        <end position="109"/>
    </location>
</feature>
<proteinExistence type="predicted"/>
<feature type="compositionally biased region" description="Basic residues" evidence="1">
    <location>
        <begin position="82"/>
        <end position="94"/>
    </location>
</feature>
<dbReference type="AlphaFoldDB" id="A0A426XRH2"/>
<sequence>MIFCNYTERYSESVEVIVRPTMSWREFTTHDDAFLLDSFSHFIMNFNMTKFEVTLPELLNILREAKSTIKKEKTVLYISETKKKRKANKTHKKDKGKERQSKTKVAKKDPIKDKVQCFHYDQDEDCKRNCKDYLIDTAK</sequence>
<evidence type="ECO:0000313" key="3">
    <source>
        <dbReference type="Proteomes" id="UP000287651"/>
    </source>
</evidence>
<name>A0A426XRH2_ENSVE</name>
<evidence type="ECO:0000313" key="2">
    <source>
        <dbReference type="EMBL" id="RRT42064.1"/>
    </source>
</evidence>
<feature type="compositionally biased region" description="Basic and acidic residues" evidence="1">
    <location>
        <begin position="95"/>
        <end position="109"/>
    </location>
</feature>
<dbReference type="EMBL" id="AMZH03018100">
    <property type="protein sequence ID" value="RRT42064.1"/>
    <property type="molecule type" value="Genomic_DNA"/>
</dbReference>
<dbReference type="Proteomes" id="UP000287651">
    <property type="component" value="Unassembled WGS sequence"/>
</dbReference>
<reference evidence="2 3" key="1">
    <citation type="journal article" date="2014" name="Agronomy (Basel)">
        <title>A Draft Genome Sequence for Ensete ventricosum, the Drought-Tolerant Tree Against Hunger.</title>
        <authorList>
            <person name="Harrison J."/>
            <person name="Moore K.A."/>
            <person name="Paszkiewicz K."/>
            <person name="Jones T."/>
            <person name="Grant M."/>
            <person name="Ambacheew D."/>
            <person name="Muzemil S."/>
            <person name="Studholme D.J."/>
        </authorList>
    </citation>
    <scope>NUCLEOTIDE SEQUENCE [LARGE SCALE GENOMIC DNA]</scope>
</reference>
<comment type="caution">
    <text evidence="2">The sequence shown here is derived from an EMBL/GenBank/DDBJ whole genome shotgun (WGS) entry which is preliminary data.</text>
</comment>
<evidence type="ECO:0000256" key="1">
    <source>
        <dbReference type="SAM" id="MobiDB-lite"/>
    </source>
</evidence>
<gene>
    <name evidence="2" type="ORF">B296_00052164</name>
</gene>